<keyword evidence="3" id="KW-1185">Reference proteome</keyword>
<dbReference type="AlphaFoldDB" id="A0A1G7X1F0"/>
<name>A0A1G7X1F0_9MICO</name>
<keyword evidence="1" id="KW-1133">Transmembrane helix</keyword>
<keyword evidence="1" id="KW-0812">Transmembrane</keyword>
<feature type="transmembrane region" description="Helical" evidence="1">
    <location>
        <begin position="6"/>
        <end position="27"/>
    </location>
</feature>
<protein>
    <submittedName>
        <fullName evidence="2">Uncharacterized protein</fullName>
    </submittedName>
</protein>
<evidence type="ECO:0000256" key="1">
    <source>
        <dbReference type="SAM" id="Phobius"/>
    </source>
</evidence>
<accession>A0A1G7X1F0</accession>
<evidence type="ECO:0000313" key="3">
    <source>
        <dbReference type="Proteomes" id="UP000199009"/>
    </source>
</evidence>
<dbReference type="RefSeq" id="WP_157681771.1">
    <property type="nucleotide sequence ID" value="NZ_LT629692.1"/>
</dbReference>
<reference evidence="2 3" key="1">
    <citation type="submission" date="2016-10" db="EMBL/GenBank/DDBJ databases">
        <authorList>
            <person name="de Groot N.N."/>
        </authorList>
    </citation>
    <scope>NUCLEOTIDE SEQUENCE [LARGE SCALE GENOMIC DNA]</scope>
    <source>
        <strain evidence="2 3">DSM 23142</strain>
    </source>
</reference>
<organism evidence="2 3">
    <name type="scientific">Microbacterium pygmaeum</name>
    <dbReference type="NCBI Taxonomy" id="370764"/>
    <lineage>
        <taxon>Bacteria</taxon>
        <taxon>Bacillati</taxon>
        <taxon>Actinomycetota</taxon>
        <taxon>Actinomycetes</taxon>
        <taxon>Micrococcales</taxon>
        <taxon>Microbacteriaceae</taxon>
        <taxon>Microbacterium</taxon>
    </lineage>
</organism>
<dbReference type="Proteomes" id="UP000199009">
    <property type="component" value="Chromosome I"/>
</dbReference>
<proteinExistence type="predicted"/>
<dbReference type="STRING" id="370764.SAMN04489810_1273"/>
<evidence type="ECO:0000313" key="2">
    <source>
        <dbReference type="EMBL" id="SDG78023.1"/>
    </source>
</evidence>
<dbReference type="EMBL" id="LT629692">
    <property type="protein sequence ID" value="SDG78023.1"/>
    <property type="molecule type" value="Genomic_DNA"/>
</dbReference>
<feature type="transmembrane region" description="Helical" evidence="1">
    <location>
        <begin position="34"/>
        <end position="53"/>
    </location>
</feature>
<gene>
    <name evidence="2" type="ORF">SAMN04489810_1273</name>
</gene>
<dbReference type="OrthoDB" id="5082857at2"/>
<sequence>MSTVLAFVVSFVLFIGGMFLFGFAFSLTAWQGPVFVGGILAVSLALAMPAHLLTRAD</sequence>
<keyword evidence="1" id="KW-0472">Membrane</keyword>